<keyword evidence="5" id="KW-1185">Reference proteome</keyword>
<dbReference type="PANTHER" id="PTHR10357">
    <property type="entry name" value="ALPHA-AMYLASE FAMILY MEMBER"/>
    <property type="match status" value="1"/>
</dbReference>
<dbReference type="InterPro" id="IPR014756">
    <property type="entry name" value="Ig_E-set"/>
</dbReference>
<sequence length="1137" mass="120985">MHPPASRHRRRRARKTLAPALAAGLVATLPAVGAALPASAAPATGAPVLVGSLQSELGCARDWDAACSRTRLQPAGDGTWSRVLTVPKGTWRVQVADDGARYAPDGSAARGPVVVAGDVRLRFTYDEATRRTTVVPVARAAGVTAADRRLAARGSLREDLTRERFYFVMADRFENGDPSNDLGGLPADRLQSGYDPEHRGFYHGGDIRGIIERLDYIQGMGTTAIWLTPSFKNKPVQGPPGQESAGYHGYWITDFTQIDPHLGTNEDLRELTDAAHARGMKVFFDIITNHTADVIDYAEGEYDYVSKEQVPYRDASGEVFDDRDVAGSEDFPPLDPQTSFPYTPVFPQPSDATVKVPAWLNDPTMYHNRGNARFDGTESDEYGDFVGLDDLFTERPEVVDGMSEVYEAWAGFGIDGFRIDTVKHVNIEFWQEFAPRIEAAAEAAGTPDFFSFGEVYDADPRKTSRYTTEGGLQATLDFGFQASATGFGQGRATTGLRDFFAKDDWYTDADSNAYSLPTFLGNHDMGRIGKFLADSGASGDELLERDRLTHALMYLTRGQPVVYYGDEQGFVGDGNDQLARQDMFASQVAEYNDDDLIGTDATTAEENFDPEHPLYRHLAELSALREEHPTLADGAQVHRFASGDAGVYAFSRISDADDVEHLVATNNSTTERTVVLDTFSAGMRFDGLWPAGTGAVTSDAEGRVAVTVPPLSAVVWKASGPLAPARRAPQVQFRAEAGSTVGGRAEVGAVVPGGGFDQVSFAYRRAGTSAWTPLGTDDNAPYRVFHDVTGLPAGSVLEYRAVLRDHSGNFSVAQSSRSVGAPAPEPVAPRVPVAPEDQPDRITVPGDFGQEVGCSGDWDPGCTAIDLQLDPADGIWKGTLDVPAGNWAFKAAVDGTWDESYGAGGGSGNIALAAPGGPVTFFYDHATHAVETSAGGGPRVVTGTFQDELGCAADGDAACLRSWLQDLDGDRTATFATTGIPAGTYEARVGDGAPVAFSVAQDGLVTTFAYDTAAGALVVGTSAPVAVPDLATARASWARPGLVLWDLDAAGADRRGWSYRLHWSEAPGGLALDAQAVVGGASVPLTEVGGPGGGERERLRLAPADARRLAGAAAGQWAVAAYDDLGRLVDATGLVRP</sequence>
<feature type="domain" description="Glycosyl hydrolase family 13 catalytic" evidence="3">
    <location>
        <begin position="167"/>
        <end position="625"/>
    </location>
</feature>
<dbReference type="Gene3D" id="2.60.40.1180">
    <property type="entry name" value="Golgi alpha-mannosidase II"/>
    <property type="match status" value="1"/>
</dbReference>
<dbReference type="EMBL" id="QZEZ01000009">
    <property type="protein sequence ID" value="RJK93475.1"/>
    <property type="molecule type" value="Genomic_DNA"/>
</dbReference>
<evidence type="ECO:0000256" key="1">
    <source>
        <dbReference type="SAM" id="MobiDB-lite"/>
    </source>
</evidence>
<evidence type="ECO:0000313" key="4">
    <source>
        <dbReference type="EMBL" id="RJK93475.1"/>
    </source>
</evidence>
<organism evidence="4 5">
    <name type="scientific">Vallicoccus soli</name>
    <dbReference type="NCBI Taxonomy" id="2339232"/>
    <lineage>
        <taxon>Bacteria</taxon>
        <taxon>Bacillati</taxon>
        <taxon>Actinomycetota</taxon>
        <taxon>Actinomycetes</taxon>
        <taxon>Motilibacterales</taxon>
        <taxon>Vallicoccaceae</taxon>
        <taxon>Vallicoccus</taxon>
    </lineage>
</organism>
<accession>A0A3A3ZED2</accession>
<dbReference type="AlphaFoldDB" id="A0A3A3ZED2"/>
<evidence type="ECO:0000256" key="2">
    <source>
        <dbReference type="SAM" id="SignalP"/>
    </source>
</evidence>
<feature type="signal peptide" evidence="2">
    <location>
        <begin position="1"/>
        <end position="40"/>
    </location>
</feature>
<dbReference type="Gene3D" id="3.20.20.80">
    <property type="entry name" value="Glycosidases"/>
    <property type="match status" value="1"/>
</dbReference>
<feature type="region of interest" description="Disordered" evidence="1">
    <location>
        <begin position="814"/>
        <end position="839"/>
    </location>
</feature>
<dbReference type="SUPFAM" id="SSF51011">
    <property type="entry name" value="Glycosyl hydrolase domain"/>
    <property type="match status" value="1"/>
</dbReference>
<dbReference type="OrthoDB" id="9805159at2"/>
<dbReference type="SUPFAM" id="SSF51445">
    <property type="entry name" value="(Trans)glycosidases"/>
    <property type="match status" value="1"/>
</dbReference>
<dbReference type="Pfam" id="PF22058">
    <property type="entry name" value="X25_BaPul_like"/>
    <property type="match status" value="3"/>
</dbReference>
<dbReference type="RefSeq" id="WP_119951661.1">
    <property type="nucleotide sequence ID" value="NZ_QZEZ01000009.1"/>
</dbReference>
<dbReference type="CDD" id="cd12962">
    <property type="entry name" value="X25_BaPul_like"/>
    <property type="match status" value="1"/>
</dbReference>
<dbReference type="Proteomes" id="UP000265614">
    <property type="component" value="Unassembled WGS sequence"/>
</dbReference>
<dbReference type="SMART" id="SM00642">
    <property type="entry name" value="Aamy"/>
    <property type="match status" value="1"/>
</dbReference>
<evidence type="ECO:0000313" key="5">
    <source>
        <dbReference type="Proteomes" id="UP000265614"/>
    </source>
</evidence>
<proteinExistence type="predicted"/>
<dbReference type="InterPro" id="IPR013783">
    <property type="entry name" value="Ig-like_fold"/>
</dbReference>
<dbReference type="GO" id="GO:0005975">
    <property type="term" value="P:carbohydrate metabolic process"/>
    <property type="evidence" value="ECO:0007669"/>
    <property type="project" value="InterPro"/>
</dbReference>
<gene>
    <name evidence="4" type="ORF">D5H78_16815</name>
</gene>
<protein>
    <recommendedName>
        <fullName evidence="3">Glycosyl hydrolase family 13 catalytic domain-containing protein</fullName>
    </recommendedName>
</protein>
<dbReference type="InterPro" id="IPR006047">
    <property type="entry name" value="GH13_cat_dom"/>
</dbReference>
<dbReference type="Gene3D" id="2.60.40.1130">
    <property type="entry name" value="Rab geranylgeranyltransferase alpha-subunit, insert domain"/>
    <property type="match status" value="1"/>
</dbReference>
<evidence type="ECO:0000259" key="3">
    <source>
        <dbReference type="SMART" id="SM00642"/>
    </source>
</evidence>
<dbReference type="SUPFAM" id="SSF81296">
    <property type="entry name" value="E set domains"/>
    <property type="match status" value="1"/>
</dbReference>
<dbReference type="Pfam" id="PF00128">
    <property type="entry name" value="Alpha-amylase"/>
    <property type="match status" value="1"/>
</dbReference>
<dbReference type="InterPro" id="IPR013780">
    <property type="entry name" value="Glyco_hydro_b"/>
</dbReference>
<keyword evidence="2" id="KW-0732">Signal</keyword>
<reference evidence="4 5" key="1">
    <citation type="submission" date="2018-09" db="EMBL/GenBank/DDBJ databases">
        <title>YIM 75000 draft genome.</title>
        <authorList>
            <person name="Tang S."/>
            <person name="Feng Y."/>
        </authorList>
    </citation>
    <scope>NUCLEOTIDE SEQUENCE [LARGE SCALE GENOMIC DNA]</scope>
    <source>
        <strain evidence="4 5">YIM 75000</strain>
    </source>
</reference>
<dbReference type="InterPro" id="IPR017853">
    <property type="entry name" value="GH"/>
</dbReference>
<comment type="caution">
    <text evidence="4">The sequence shown here is derived from an EMBL/GenBank/DDBJ whole genome shotgun (WGS) entry which is preliminary data.</text>
</comment>
<dbReference type="CDD" id="cd11339">
    <property type="entry name" value="AmyAc_bac_CMD_like_2"/>
    <property type="match status" value="1"/>
</dbReference>
<dbReference type="PANTHER" id="PTHR10357:SF209">
    <property type="entry name" value="PERIPLASMIC ALPHA-AMYLASE"/>
    <property type="match status" value="1"/>
</dbReference>
<feature type="chain" id="PRO_5017341507" description="Glycosyl hydrolase family 13 catalytic domain-containing protein" evidence="2">
    <location>
        <begin position="41"/>
        <end position="1137"/>
    </location>
</feature>
<dbReference type="InterPro" id="IPR054409">
    <property type="entry name" value="X25_BaPul-like"/>
</dbReference>
<dbReference type="Gene3D" id="2.60.40.10">
    <property type="entry name" value="Immunoglobulins"/>
    <property type="match status" value="2"/>
</dbReference>
<name>A0A3A3ZED2_9ACTN</name>